<dbReference type="Gene3D" id="2.40.110.10">
    <property type="entry name" value="Butyryl-CoA Dehydrogenase, subunit A, domain 2"/>
    <property type="match status" value="1"/>
</dbReference>
<dbReference type="InterPro" id="IPR009100">
    <property type="entry name" value="AcylCoA_DH/oxidase_NM_dom_sf"/>
</dbReference>
<evidence type="ECO:0000313" key="10">
    <source>
        <dbReference type="Proteomes" id="UP000250462"/>
    </source>
</evidence>
<evidence type="ECO:0000256" key="4">
    <source>
        <dbReference type="ARBA" id="ARBA00022827"/>
    </source>
</evidence>
<dbReference type="EMBL" id="QMIG01000010">
    <property type="protein sequence ID" value="RAW14101.1"/>
    <property type="molecule type" value="Genomic_DNA"/>
</dbReference>
<sequence length="378" mass="38780">MDLARALEPVLDAARENASDVDTNSRFPHEAVAALRESGLCGLTVPSEAGGMGCGPEELVTAVARIAAACGSTAMVYLMHVSATMTVAAAPPSGQPKLLEQLADGTALGTLAFSETGSRSHFWAPTSQARADGATVELAAPKSFVTSAGHADVYIVSTLQPAATSAESPGVDIYAIPGDRSGVTTAGSWQGLGLRGNASAPMRFELETGDGDRLGAAGGGFALMLEAVLPWFNLGNAAVSLGFAKAAVDAAIRHASGARLEHLDESLAQLPTIRAQLSRMSLDLAATEAYLGAAARSIAAPDDATTLHVLGAKAYANDAALRITDAAMRVCGGAAFSHHLQLERFFRDARAGSVMAPTADVLYDLYGRALAGLALFEN</sequence>
<dbReference type="Pfam" id="PF02771">
    <property type="entry name" value="Acyl-CoA_dh_N"/>
    <property type="match status" value="1"/>
</dbReference>
<reference evidence="9 10" key="1">
    <citation type="submission" date="2018-06" db="EMBL/GenBank/DDBJ databases">
        <title>Phytoactinopolyspora halophila sp. nov., a novel halophilic actinomycete isolated from a saline soil in China.</title>
        <authorList>
            <person name="Tang S.-K."/>
        </authorList>
    </citation>
    <scope>NUCLEOTIDE SEQUENCE [LARGE SCALE GENOMIC DNA]</scope>
    <source>
        <strain evidence="9 10">YIM 96934</strain>
    </source>
</reference>
<organism evidence="9 10">
    <name type="scientific">Phytoactinopolyspora halophila</name>
    <dbReference type="NCBI Taxonomy" id="1981511"/>
    <lineage>
        <taxon>Bacteria</taxon>
        <taxon>Bacillati</taxon>
        <taxon>Actinomycetota</taxon>
        <taxon>Actinomycetes</taxon>
        <taxon>Jiangellales</taxon>
        <taxon>Jiangellaceae</taxon>
        <taxon>Phytoactinopolyspora</taxon>
    </lineage>
</organism>
<dbReference type="RefSeq" id="WP_112258524.1">
    <property type="nucleotide sequence ID" value="NZ_QMIG01000010.1"/>
</dbReference>
<dbReference type="InterPro" id="IPR052547">
    <property type="entry name" value="Mito_Isobutyryl-CoADH"/>
</dbReference>
<gene>
    <name evidence="9" type="ORF">DPM12_11835</name>
</gene>
<feature type="domain" description="Acyl-CoA dehydrogenase/oxidase N-terminal" evidence="8">
    <location>
        <begin position="15"/>
        <end position="105"/>
    </location>
</feature>
<dbReference type="InterPro" id="IPR013786">
    <property type="entry name" value="AcylCoA_DH/ox_N"/>
</dbReference>
<dbReference type="Pfam" id="PF00441">
    <property type="entry name" value="Acyl-CoA_dh_1"/>
    <property type="match status" value="1"/>
</dbReference>
<keyword evidence="3 5" id="KW-0285">Flavoprotein</keyword>
<dbReference type="OrthoDB" id="2986495at2"/>
<dbReference type="InterPro" id="IPR009075">
    <property type="entry name" value="AcylCo_DH/oxidase_C"/>
</dbReference>
<dbReference type="Pfam" id="PF02770">
    <property type="entry name" value="Acyl-CoA_dh_M"/>
    <property type="match status" value="1"/>
</dbReference>
<comment type="caution">
    <text evidence="9">The sequence shown here is derived from an EMBL/GenBank/DDBJ whole genome shotgun (WGS) entry which is preliminary data.</text>
</comment>
<dbReference type="PANTHER" id="PTHR43831">
    <property type="entry name" value="ISOBUTYRYL-COA DEHYDROGENASE"/>
    <property type="match status" value="1"/>
</dbReference>
<dbReference type="PIRSF" id="PIRSF016578">
    <property type="entry name" value="HsaA"/>
    <property type="match status" value="1"/>
</dbReference>
<dbReference type="Proteomes" id="UP000250462">
    <property type="component" value="Unassembled WGS sequence"/>
</dbReference>
<dbReference type="InterPro" id="IPR036250">
    <property type="entry name" value="AcylCo_DH-like_C"/>
</dbReference>
<evidence type="ECO:0000313" key="9">
    <source>
        <dbReference type="EMBL" id="RAW14101.1"/>
    </source>
</evidence>
<proteinExistence type="inferred from homology"/>
<accession>A0A329QQB9</accession>
<evidence type="ECO:0000259" key="7">
    <source>
        <dbReference type="Pfam" id="PF02770"/>
    </source>
</evidence>
<dbReference type="InterPro" id="IPR046373">
    <property type="entry name" value="Acyl-CoA_Oxase/DH_mid-dom_sf"/>
</dbReference>
<dbReference type="CDD" id="cd00567">
    <property type="entry name" value="ACAD"/>
    <property type="match status" value="1"/>
</dbReference>
<comment type="cofactor">
    <cofactor evidence="1 5">
        <name>FAD</name>
        <dbReference type="ChEBI" id="CHEBI:57692"/>
    </cofactor>
</comment>
<dbReference type="GO" id="GO:0050660">
    <property type="term" value="F:flavin adenine dinucleotide binding"/>
    <property type="evidence" value="ECO:0007669"/>
    <property type="project" value="InterPro"/>
</dbReference>
<dbReference type="Gene3D" id="1.10.540.10">
    <property type="entry name" value="Acyl-CoA dehydrogenase/oxidase, N-terminal domain"/>
    <property type="match status" value="1"/>
</dbReference>
<dbReference type="Gene3D" id="1.20.140.10">
    <property type="entry name" value="Butyryl-CoA Dehydrogenase, subunit A, domain 3"/>
    <property type="match status" value="1"/>
</dbReference>
<evidence type="ECO:0000256" key="2">
    <source>
        <dbReference type="ARBA" id="ARBA00009347"/>
    </source>
</evidence>
<dbReference type="SUPFAM" id="SSF47203">
    <property type="entry name" value="Acyl-CoA dehydrogenase C-terminal domain-like"/>
    <property type="match status" value="1"/>
</dbReference>
<feature type="domain" description="Acyl-CoA dehydrogenase/oxidase C-terminal" evidence="6">
    <location>
        <begin position="218"/>
        <end position="370"/>
    </location>
</feature>
<evidence type="ECO:0000256" key="3">
    <source>
        <dbReference type="ARBA" id="ARBA00022630"/>
    </source>
</evidence>
<comment type="similarity">
    <text evidence="2 5">Belongs to the acyl-CoA dehydrogenase family.</text>
</comment>
<dbReference type="InterPro" id="IPR006091">
    <property type="entry name" value="Acyl-CoA_Oxase/DH_mid-dom"/>
</dbReference>
<evidence type="ECO:0000256" key="1">
    <source>
        <dbReference type="ARBA" id="ARBA00001974"/>
    </source>
</evidence>
<name>A0A329QQB9_9ACTN</name>
<evidence type="ECO:0000259" key="8">
    <source>
        <dbReference type="Pfam" id="PF02771"/>
    </source>
</evidence>
<dbReference type="GO" id="GO:0016627">
    <property type="term" value="F:oxidoreductase activity, acting on the CH-CH group of donors"/>
    <property type="evidence" value="ECO:0007669"/>
    <property type="project" value="InterPro"/>
</dbReference>
<dbReference type="AlphaFoldDB" id="A0A329QQB9"/>
<dbReference type="InterPro" id="IPR037069">
    <property type="entry name" value="AcylCoA_DH/ox_N_sf"/>
</dbReference>
<feature type="domain" description="Acyl-CoA oxidase/dehydrogenase middle" evidence="7">
    <location>
        <begin position="111"/>
        <end position="205"/>
    </location>
</feature>
<evidence type="ECO:0000256" key="5">
    <source>
        <dbReference type="RuleBase" id="RU362125"/>
    </source>
</evidence>
<keyword evidence="4 5" id="KW-0274">FAD</keyword>
<dbReference type="PANTHER" id="PTHR43831:SF1">
    <property type="entry name" value="ISOBUTYRYL-COA DEHYDROGENASE, MITOCHONDRIAL"/>
    <property type="match status" value="1"/>
</dbReference>
<keyword evidence="10" id="KW-1185">Reference proteome</keyword>
<keyword evidence="5" id="KW-0560">Oxidoreductase</keyword>
<dbReference type="SUPFAM" id="SSF56645">
    <property type="entry name" value="Acyl-CoA dehydrogenase NM domain-like"/>
    <property type="match status" value="1"/>
</dbReference>
<evidence type="ECO:0000259" key="6">
    <source>
        <dbReference type="Pfam" id="PF00441"/>
    </source>
</evidence>
<protein>
    <submittedName>
        <fullName evidence="9">Acyl-CoA dehydrogenase</fullName>
    </submittedName>
</protein>